<dbReference type="CTD" id="9636"/>
<dbReference type="SUPFAM" id="SSF54236">
    <property type="entry name" value="Ubiquitin-like"/>
    <property type="match status" value="2"/>
</dbReference>
<dbReference type="Pfam" id="PF00240">
    <property type="entry name" value="ubiquitin"/>
    <property type="match status" value="2"/>
</dbReference>
<evidence type="ECO:0000313" key="2">
    <source>
        <dbReference type="Ensembl" id="ENSVURP00010030836.1"/>
    </source>
</evidence>
<keyword evidence="3" id="KW-1185">Reference proteome</keyword>
<dbReference type="Proteomes" id="UP000314987">
    <property type="component" value="Unassembled WGS sequence"/>
</dbReference>
<dbReference type="Gene3D" id="3.10.20.90">
    <property type="entry name" value="Phosphatidylinositol 3-kinase Catalytic Subunit, Chain A, domain 1"/>
    <property type="match status" value="2"/>
</dbReference>
<dbReference type="InterPro" id="IPR050158">
    <property type="entry name" value="Ubiquitin_ubiquitin-like"/>
</dbReference>
<gene>
    <name evidence="2" type="primary">ISG15</name>
</gene>
<dbReference type="RefSeq" id="XP_027711269.1">
    <property type="nucleotide sequence ID" value="XM_027855468.1"/>
</dbReference>
<accession>A0A4X2M957</accession>
<dbReference type="InterPro" id="IPR000626">
    <property type="entry name" value="Ubiquitin-like_dom"/>
</dbReference>
<dbReference type="PANTHER" id="PTHR10666">
    <property type="entry name" value="UBIQUITIN"/>
    <property type="match status" value="1"/>
</dbReference>
<dbReference type="GeneID" id="114038247"/>
<evidence type="ECO:0000259" key="1">
    <source>
        <dbReference type="PROSITE" id="PS50053"/>
    </source>
</evidence>
<sequence>MSLSLKVKMITGKEYTVKAESHITVMELKKRIAQQTSLPALVHRLATKDGELLLNGKLLSQHKLKTGDELLLVVEQDQSMDILVRKDTHSNSYHIRLSQTVAELKKMVQERELISVNQFWLHFEGKPMEDSDQLGDYDLSPLCTIQMNLRLRGGVGGKGC</sequence>
<feature type="domain" description="Ubiquitin-like" evidence="1">
    <location>
        <begin position="80"/>
        <end position="154"/>
    </location>
</feature>
<proteinExistence type="predicted"/>
<dbReference type="RefSeq" id="XP_027711270.1">
    <property type="nucleotide sequence ID" value="XM_027855469.1"/>
</dbReference>
<name>A0A4X2M957_VOMUR</name>
<organism evidence="2 3">
    <name type="scientific">Vombatus ursinus</name>
    <name type="common">Common wombat</name>
    <dbReference type="NCBI Taxonomy" id="29139"/>
    <lineage>
        <taxon>Eukaryota</taxon>
        <taxon>Metazoa</taxon>
        <taxon>Chordata</taxon>
        <taxon>Craniata</taxon>
        <taxon>Vertebrata</taxon>
        <taxon>Euteleostomi</taxon>
        <taxon>Mammalia</taxon>
        <taxon>Metatheria</taxon>
        <taxon>Diprotodontia</taxon>
        <taxon>Vombatidae</taxon>
        <taxon>Vombatus</taxon>
    </lineage>
</organism>
<dbReference type="STRING" id="29139.ENSVURP00010030836"/>
<dbReference type="AlphaFoldDB" id="A0A4X2M957"/>
<dbReference type="OrthoDB" id="1885901at2759"/>
<protein>
    <recommendedName>
        <fullName evidence="1">Ubiquitin-like domain-containing protein</fullName>
    </recommendedName>
</protein>
<dbReference type="InterPro" id="IPR029071">
    <property type="entry name" value="Ubiquitin-like_domsf"/>
</dbReference>
<dbReference type="SMART" id="SM00213">
    <property type="entry name" value="UBQ"/>
    <property type="match status" value="2"/>
</dbReference>
<dbReference type="OMA" id="CTVYMNL"/>
<evidence type="ECO:0000313" key="3">
    <source>
        <dbReference type="Proteomes" id="UP000314987"/>
    </source>
</evidence>
<dbReference type="GeneTree" id="ENSGT00940000162007"/>
<reference evidence="2" key="3">
    <citation type="submission" date="2025-09" db="UniProtKB">
        <authorList>
            <consortium name="Ensembl"/>
        </authorList>
    </citation>
    <scope>IDENTIFICATION</scope>
</reference>
<dbReference type="PROSITE" id="PS50053">
    <property type="entry name" value="UBIQUITIN_2"/>
    <property type="match status" value="2"/>
</dbReference>
<reference evidence="3" key="1">
    <citation type="submission" date="2018-12" db="EMBL/GenBank/DDBJ databases">
        <authorList>
            <person name="Yazar S."/>
        </authorList>
    </citation>
    <scope>NUCLEOTIDE SEQUENCE [LARGE SCALE GENOMIC DNA]</scope>
</reference>
<reference evidence="2" key="2">
    <citation type="submission" date="2025-08" db="UniProtKB">
        <authorList>
            <consortium name="Ensembl"/>
        </authorList>
    </citation>
    <scope>IDENTIFICATION</scope>
</reference>
<feature type="domain" description="Ubiquitin-like" evidence="1">
    <location>
        <begin position="3"/>
        <end position="79"/>
    </location>
</feature>
<dbReference type="Ensembl" id="ENSVURT00010035117.1">
    <property type="protein sequence ID" value="ENSVURP00010030836.1"/>
    <property type="gene ID" value="ENSVURG00010023594.1"/>
</dbReference>